<proteinExistence type="predicted"/>
<evidence type="ECO:0000313" key="1">
    <source>
        <dbReference type="EMBL" id="CAF5073536.1"/>
    </source>
</evidence>
<gene>
    <name evidence="1" type="ORF">BYL167_LOCUS60934</name>
    <name evidence="2" type="ORF">GIL414_LOCUS69111</name>
</gene>
<feature type="non-terminal residue" evidence="1">
    <location>
        <position position="1"/>
    </location>
</feature>
<dbReference type="InterPro" id="IPR042234">
    <property type="entry name" value="WDFY1/WDFY2"/>
</dbReference>
<accession>A0A8S3EJN3</accession>
<reference evidence="1" key="1">
    <citation type="submission" date="2021-02" db="EMBL/GenBank/DDBJ databases">
        <authorList>
            <person name="Nowell W R."/>
        </authorList>
    </citation>
    <scope>NUCLEOTIDE SEQUENCE</scope>
</reference>
<comment type="caution">
    <text evidence="1">The sequence shown here is derived from an EMBL/GenBank/DDBJ whole genome shotgun (WGS) entry which is preliminary data.</text>
</comment>
<dbReference type="Proteomes" id="UP000681720">
    <property type="component" value="Unassembled WGS sequence"/>
</dbReference>
<dbReference type="PANTHER" id="PTHR46189:SF1">
    <property type="entry name" value="LD41958P"/>
    <property type="match status" value="1"/>
</dbReference>
<dbReference type="PANTHER" id="PTHR46189">
    <property type="entry name" value="LD41958P"/>
    <property type="match status" value="1"/>
</dbReference>
<name>A0A8S3EJN3_9BILA</name>
<dbReference type="GO" id="GO:0005769">
    <property type="term" value="C:early endosome"/>
    <property type="evidence" value="ECO:0007669"/>
    <property type="project" value="TreeGrafter"/>
</dbReference>
<dbReference type="AlphaFoldDB" id="A0A8S3EJN3"/>
<protein>
    <submittedName>
        <fullName evidence="1">Uncharacterized protein</fullName>
    </submittedName>
</protein>
<organism evidence="1 3">
    <name type="scientific">Rotaria magnacalcarata</name>
    <dbReference type="NCBI Taxonomy" id="392030"/>
    <lineage>
        <taxon>Eukaryota</taxon>
        <taxon>Metazoa</taxon>
        <taxon>Spiralia</taxon>
        <taxon>Gnathifera</taxon>
        <taxon>Rotifera</taxon>
        <taxon>Eurotatoria</taxon>
        <taxon>Bdelloidea</taxon>
        <taxon>Philodinida</taxon>
        <taxon>Philodinidae</taxon>
        <taxon>Rotaria</taxon>
    </lineage>
</organism>
<dbReference type="EMBL" id="CAJOBH010231560">
    <property type="protein sequence ID" value="CAF5073536.1"/>
    <property type="molecule type" value="Genomic_DNA"/>
</dbReference>
<evidence type="ECO:0000313" key="3">
    <source>
        <dbReference type="Proteomes" id="UP000681967"/>
    </source>
</evidence>
<dbReference type="EMBL" id="CAJOBJ010329451">
    <property type="protein sequence ID" value="CAF5180433.1"/>
    <property type="molecule type" value="Genomic_DNA"/>
</dbReference>
<sequence length="71" mass="8072">TRTKIPLIGYETVQRVCNDCGKALKPEETAPLAAFYELRQGTIKTDFLQAKKTMMTIGTDRTIRVRKLILD</sequence>
<dbReference type="Proteomes" id="UP000681967">
    <property type="component" value="Unassembled WGS sequence"/>
</dbReference>
<evidence type="ECO:0000313" key="2">
    <source>
        <dbReference type="EMBL" id="CAF5180433.1"/>
    </source>
</evidence>